<dbReference type="EMBL" id="PYSW02000024">
    <property type="protein sequence ID" value="KAG2382208.1"/>
    <property type="molecule type" value="Genomic_DNA"/>
</dbReference>
<dbReference type="InterPro" id="IPR001810">
    <property type="entry name" value="F-box_dom"/>
</dbReference>
<protein>
    <recommendedName>
        <fullName evidence="1">F-box domain-containing protein</fullName>
    </recommendedName>
</protein>
<comment type="caution">
    <text evidence="2">The sequence shown here is derived from an EMBL/GenBank/DDBJ whole genome shotgun (WGS) entry which is preliminary data.</text>
</comment>
<gene>
    <name evidence="2" type="ORF">C9374_005410</name>
</gene>
<organism evidence="2 3">
    <name type="scientific">Naegleria lovaniensis</name>
    <name type="common">Amoeba</name>
    <dbReference type="NCBI Taxonomy" id="51637"/>
    <lineage>
        <taxon>Eukaryota</taxon>
        <taxon>Discoba</taxon>
        <taxon>Heterolobosea</taxon>
        <taxon>Tetramitia</taxon>
        <taxon>Eutetramitia</taxon>
        <taxon>Vahlkampfiidae</taxon>
        <taxon>Naegleria</taxon>
    </lineage>
</organism>
<reference evidence="2 3" key="1">
    <citation type="journal article" date="2018" name="BMC Genomics">
        <title>The genome of Naegleria lovaniensis, the basis for a comparative approach to unravel pathogenicity factors of the human pathogenic amoeba N. fowleri.</title>
        <authorList>
            <person name="Liechti N."/>
            <person name="Schurch N."/>
            <person name="Bruggmann R."/>
            <person name="Wittwer M."/>
        </authorList>
    </citation>
    <scope>NUCLEOTIDE SEQUENCE [LARGE SCALE GENOMIC DNA]</scope>
    <source>
        <strain evidence="2 3">ATCC 30569</strain>
    </source>
</reference>
<proteinExistence type="predicted"/>
<dbReference type="PROSITE" id="PS50181">
    <property type="entry name" value="FBOX"/>
    <property type="match status" value="1"/>
</dbReference>
<evidence type="ECO:0000313" key="3">
    <source>
        <dbReference type="Proteomes" id="UP000816034"/>
    </source>
</evidence>
<dbReference type="AlphaFoldDB" id="A0AA88GPJ4"/>
<dbReference type="InterPro" id="IPR036047">
    <property type="entry name" value="F-box-like_dom_sf"/>
</dbReference>
<dbReference type="Pfam" id="PF12937">
    <property type="entry name" value="F-box-like"/>
    <property type="match status" value="1"/>
</dbReference>
<feature type="domain" description="F-box" evidence="1">
    <location>
        <begin position="2"/>
        <end position="50"/>
    </location>
</feature>
<name>A0AA88GPJ4_NAELO</name>
<dbReference type="CDD" id="cd09917">
    <property type="entry name" value="F-box_SF"/>
    <property type="match status" value="1"/>
</dbReference>
<sequence>MSPLVDELPHDILFHIFTSYCTPDQYLNGLMLVCKHWNELTEYEMFWVATLKQSLRAQIQLSSQQEIQEMESLLQDDAQGSSVFQAGFISKKDIQKERERFIKSMEVREKILIINLLPFTKRKETNADIFGKVYKQRTVQFLKERSKRRVALELVKKIISIQNRVSLHNQDENFDVYFEYGWEDVVSFIENHPIYDREQICSISILNISEGLCHLFLKSCKLYLKSWEFSEKRTRFFAKMVEYFVVKCNVPISPLMDALFSLGCQEIFIEKDDEFSEHGELCYCSGLFNKFESELKSSSKGGVSKTIFKTLIQNTAFNRKGSGHVTTKFVRLLLSKKLVKLKETMVEPYLQDMHMPSFMARPNYELLQTLYLDIGIQHMKTFNENEFVESLLRNSIREYAHLQKIHELVPFLRKCKEQLGINFSHPRALYAAVSRGHDSFGALKFIVDECNVDVNVDLSPNAGALPLAIYNSVSGTNLDSILFLIEKGATISESNIGTYEGLTMDQLLSNFICDMKDFLPTCKLLIEKFGLKPDAFAFLYNLGYCDTVTGYTVDSILEILDFFDQAGSSITANKEDAKHALEHVFNRWCELSFIAQDQKLLKHEFAARVFEKYGIILEERTDDRDFM</sequence>
<evidence type="ECO:0000259" key="1">
    <source>
        <dbReference type="PROSITE" id="PS50181"/>
    </source>
</evidence>
<dbReference type="RefSeq" id="XP_044547887.1">
    <property type="nucleotide sequence ID" value="XM_044695158.1"/>
</dbReference>
<dbReference type="GeneID" id="68097865"/>
<dbReference type="Proteomes" id="UP000816034">
    <property type="component" value="Unassembled WGS sequence"/>
</dbReference>
<evidence type="ECO:0000313" key="2">
    <source>
        <dbReference type="EMBL" id="KAG2382208.1"/>
    </source>
</evidence>
<dbReference type="SUPFAM" id="SSF81383">
    <property type="entry name" value="F-box domain"/>
    <property type="match status" value="1"/>
</dbReference>
<dbReference type="Gene3D" id="1.20.1280.50">
    <property type="match status" value="1"/>
</dbReference>
<keyword evidence="3" id="KW-1185">Reference proteome</keyword>
<accession>A0AA88GPJ4</accession>